<accession>A0ABR5JET8</accession>
<dbReference type="Pfam" id="PF09848">
    <property type="entry name" value="SLFN-g3_helicase"/>
    <property type="match status" value="1"/>
</dbReference>
<protein>
    <recommendedName>
        <fullName evidence="1">Schlafen group 3-like DNA/RNA helicase domain-containing protein</fullName>
    </recommendedName>
</protein>
<dbReference type="Proteomes" id="UP000037020">
    <property type="component" value="Unassembled WGS sequence"/>
</dbReference>
<evidence type="ECO:0000313" key="3">
    <source>
        <dbReference type="Proteomes" id="UP000037020"/>
    </source>
</evidence>
<dbReference type="InterPro" id="IPR027417">
    <property type="entry name" value="P-loop_NTPase"/>
</dbReference>
<dbReference type="SUPFAM" id="SSF52540">
    <property type="entry name" value="P-loop containing nucleoside triphosphate hydrolases"/>
    <property type="match status" value="1"/>
</dbReference>
<feature type="domain" description="Schlafen group 3-like DNA/RNA helicase" evidence="1">
    <location>
        <begin position="267"/>
        <end position="612"/>
    </location>
</feature>
<evidence type="ECO:0000313" key="2">
    <source>
        <dbReference type="EMBL" id="KOG91869.1"/>
    </source>
</evidence>
<dbReference type="EMBL" id="LGUT01000064">
    <property type="protein sequence ID" value="KOG91869.1"/>
    <property type="molecule type" value="Genomic_DNA"/>
</dbReference>
<dbReference type="InterPro" id="IPR018647">
    <property type="entry name" value="SLFN_3-like_DNA/RNA_helicase"/>
</dbReference>
<organism evidence="2 3">
    <name type="scientific">Streptomyces varsoviensis</name>
    <dbReference type="NCBI Taxonomy" id="67373"/>
    <lineage>
        <taxon>Bacteria</taxon>
        <taxon>Bacillati</taxon>
        <taxon>Actinomycetota</taxon>
        <taxon>Actinomycetes</taxon>
        <taxon>Kitasatosporales</taxon>
        <taxon>Streptomycetaceae</taxon>
        <taxon>Streptomyces</taxon>
    </lineage>
</organism>
<keyword evidence="3" id="KW-1185">Reference proteome</keyword>
<sequence length="645" mass="70960">MHLFAGTVEQALECFDDGREFVAKCAERFAETQGRQPGEAELRSWRQSWPRLLEALSAAELHGLRLFLEYELPGTSQRVDALLLGGSAEGSDLVAVAIELKQWTHAAPHPEQSGKLTVGSREVLHPARQVGGYVTYFHDWLPDDLGIDVRGVALLHNAPTELIRNLRTSAGIGPSSAFPLLGKEDVAAAETPRALAERLRCQDLRPAAPQRIDDFLQARHRPSASLLSRVGSVVNGAETFRLIGDQDAARQEIHRAINAKRRGRPGHIVVVTGGPGTGKTVIASRVFADLCLGPDSNPRLCSPSGTLSQQLLRAVGDAGKGLISTLLTKIPGGLDKDDSVVLLDEAHRARTGLGMRSAEFPLLFKQFLENCAVFVLFLDEHQIVRPGEGTTTSELRKMASDHNCTFAHVDLRAQFRCSGSRAYLDWVDTLLDPAGQPTQWAGSGYDLAVCENPVELEEWVDGHIAAGESARITAGFCWPWESPDKPPLLPEVSIPWEAPDGQRQWKRPWNSRSDATLAGDGTPGRAFWATDEGGHKQIGCIYTAQGMEYDYSAVILGGDLTWTAEGWRAHPEKSEDSQLRGLDARRYLTYALNTYRVLLTRGTRGTRLYSTDADTQRFLRTLLPEHRTPLDGYPLPRKNVIRSRT</sequence>
<dbReference type="Gene3D" id="3.40.50.300">
    <property type="entry name" value="P-loop containing nucleotide triphosphate hydrolases"/>
    <property type="match status" value="1"/>
</dbReference>
<gene>
    <name evidence="2" type="ORF">ADK38_00810</name>
</gene>
<name>A0ABR5JET8_9ACTN</name>
<comment type="caution">
    <text evidence="2">The sequence shown here is derived from an EMBL/GenBank/DDBJ whole genome shotgun (WGS) entry which is preliminary data.</text>
</comment>
<reference evidence="2 3" key="1">
    <citation type="submission" date="2015-07" db="EMBL/GenBank/DDBJ databases">
        <authorList>
            <person name="Ju K.-S."/>
            <person name="Doroghazi J.R."/>
            <person name="Metcalf W.W."/>
        </authorList>
    </citation>
    <scope>NUCLEOTIDE SEQUENCE [LARGE SCALE GENOMIC DNA]</scope>
    <source>
        <strain evidence="2 3">NRRL B-3589</strain>
    </source>
</reference>
<proteinExistence type="predicted"/>
<dbReference type="RefSeq" id="WP_048832580.1">
    <property type="nucleotide sequence ID" value="NZ_JBIRHZ010000002.1"/>
</dbReference>
<evidence type="ECO:0000259" key="1">
    <source>
        <dbReference type="Pfam" id="PF09848"/>
    </source>
</evidence>